<dbReference type="Pfam" id="PF09796">
    <property type="entry name" value="QCR10"/>
    <property type="match status" value="1"/>
</dbReference>
<keyword evidence="1" id="KW-0812">Transmembrane</keyword>
<reference evidence="2" key="1">
    <citation type="submission" date="2022-10" db="EMBL/GenBank/DDBJ databases">
        <authorList>
            <person name="Byrne P K."/>
        </authorList>
    </citation>
    <scope>NUCLEOTIDE SEQUENCE</scope>
    <source>
        <strain evidence="2">IFO1815</strain>
    </source>
</reference>
<organism evidence="2 3">
    <name type="scientific">Saccharomyces mikatae IFO 1815</name>
    <dbReference type="NCBI Taxonomy" id="226126"/>
    <lineage>
        <taxon>Eukaryota</taxon>
        <taxon>Fungi</taxon>
        <taxon>Dikarya</taxon>
        <taxon>Ascomycota</taxon>
        <taxon>Saccharomycotina</taxon>
        <taxon>Saccharomycetes</taxon>
        <taxon>Saccharomycetales</taxon>
        <taxon>Saccharomycetaceae</taxon>
        <taxon>Saccharomyces</taxon>
    </lineage>
</organism>
<dbReference type="GO" id="GO:0006122">
    <property type="term" value="P:mitochondrial electron transport, ubiquinol to cytochrome c"/>
    <property type="evidence" value="ECO:0007669"/>
    <property type="project" value="InterPro"/>
</dbReference>
<accession>A0AA35NGY8</accession>
<dbReference type="RefSeq" id="XP_056082494.1">
    <property type="nucleotide sequence ID" value="XM_056222844.1"/>
</dbReference>
<dbReference type="PANTHER" id="PTHR28254">
    <property type="entry name" value="CYTOCHROME B-C1 COMPLEX SUBUNIT 10"/>
    <property type="match status" value="1"/>
</dbReference>
<protein>
    <submittedName>
        <fullName evidence="2">Uncharacterized protein</fullName>
    </submittedName>
</protein>
<gene>
    <name evidence="2" type="primary">SMKI08G0420</name>
    <name evidence="2" type="ORF">SMKI_08G0420</name>
</gene>
<dbReference type="AlphaFoldDB" id="A0AA35NGY8"/>
<dbReference type="PANTHER" id="PTHR28254:SF1">
    <property type="entry name" value="CYTOCHROME B-C1 COMPLEX SUBUNIT 10, MITOCHONDRIAL"/>
    <property type="match status" value="1"/>
</dbReference>
<name>A0AA35NGY8_SACMI</name>
<keyword evidence="3" id="KW-1185">Reference proteome</keyword>
<evidence type="ECO:0000313" key="3">
    <source>
        <dbReference type="Proteomes" id="UP001161438"/>
    </source>
</evidence>
<evidence type="ECO:0000256" key="1">
    <source>
        <dbReference type="SAM" id="Phobius"/>
    </source>
</evidence>
<sequence>MAVSNSSCYLVFSRLRLNNILTLTVQYTSHLSSKTGLHFGRLSLRSLTAYAPNLMLWGGASMFGLFVFTEGWPKFQDALYKKIPLLGPTLEDHTPPEDKPN</sequence>
<dbReference type="Proteomes" id="UP001161438">
    <property type="component" value="Chromosome 8"/>
</dbReference>
<keyword evidence="1" id="KW-0472">Membrane</keyword>
<keyword evidence="1" id="KW-1133">Transmembrane helix</keyword>
<dbReference type="GO" id="GO:0005739">
    <property type="term" value="C:mitochondrion"/>
    <property type="evidence" value="ECO:0007669"/>
    <property type="project" value="GOC"/>
</dbReference>
<dbReference type="GeneID" id="80918590"/>
<dbReference type="EMBL" id="OX365764">
    <property type="protein sequence ID" value="CAI4039379.1"/>
    <property type="molecule type" value="Genomic_DNA"/>
</dbReference>
<dbReference type="InterPro" id="IPR019182">
    <property type="entry name" value="Cytochrome_b-c1_su10_fun"/>
</dbReference>
<feature type="transmembrane region" description="Helical" evidence="1">
    <location>
        <begin position="54"/>
        <end position="72"/>
    </location>
</feature>
<proteinExistence type="predicted"/>
<evidence type="ECO:0000313" key="2">
    <source>
        <dbReference type="EMBL" id="CAI4039379.1"/>
    </source>
</evidence>